<dbReference type="EC" id="3.1.3.45" evidence="7"/>
<dbReference type="GO" id="GO:0019143">
    <property type="term" value="F:3-deoxy-manno-octulosonate-8-phosphatase activity"/>
    <property type="evidence" value="ECO:0007669"/>
    <property type="project" value="UniProtKB-EC"/>
</dbReference>
<keyword evidence="5 7" id="KW-0378">Hydrolase</keyword>
<evidence type="ECO:0000256" key="2">
    <source>
        <dbReference type="ARBA" id="ARBA00005893"/>
    </source>
</evidence>
<keyword evidence="9" id="KW-1185">Reference proteome</keyword>
<name>A0ABT7STC9_9ALTE</name>
<keyword evidence="7" id="KW-0448">Lipopolysaccharide biosynthesis</keyword>
<dbReference type="SFLD" id="SFLDG01138">
    <property type="entry name" value="C1.6.2:_Deoxy-d-mannose-octulo"/>
    <property type="match status" value="1"/>
</dbReference>
<dbReference type="SUPFAM" id="SSF56784">
    <property type="entry name" value="HAD-like"/>
    <property type="match status" value="1"/>
</dbReference>
<accession>A0ABT7STC9</accession>
<dbReference type="SFLD" id="SFLDS00003">
    <property type="entry name" value="Haloacid_Dehalogenase"/>
    <property type="match status" value="1"/>
</dbReference>
<protein>
    <recommendedName>
        <fullName evidence="7">3-deoxy-D-manno-octulosonate 8-phosphate phosphatase KdsC</fullName>
        <ecNumber evidence="7">3.1.3.45</ecNumber>
    </recommendedName>
    <alternativeName>
        <fullName evidence="7">KDO 8-P phosphatase</fullName>
    </alternativeName>
</protein>
<dbReference type="PANTHER" id="PTHR21485">
    <property type="entry name" value="HAD SUPERFAMILY MEMBERS CMAS AND KDSC"/>
    <property type="match status" value="1"/>
</dbReference>
<dbReference type="Pfam" id="PF08282">
    <property type="entry name" value="Hydrolase_3"/>
    <property type="match status" value="1"/>
</dbReference>
<dbReference type="Proteomes" id="UP001234343">
    <property type="component" value="Unassembled WGS sequence"/>
</dbReference>
<dbReference type="Gene3D" id="3.40.50.1000">
    <property type="entry name" value="HAD superfamily/HAD-like"/>
    <property type="match status" value="1"/>
</dbReference>
<proteinExistence type="inferred from homology"/>
<dbReference type="NCBIfam" id="TIGR01670">
    <property type="entry name" value="KdsC-phosphatas"/>
    <property type="match status" value="1"/>
</dbReference>
<dbReference type="InterPro" id="IPR050793">
    <property type="entry name" value="CMP-NeuNAc_synthase"/>
</dbReference>
<dbReference type="CDD" id="cd01630">
    <property type="entry name" value="HAD_KDO-like"/>
    <property type="match status" value="1"/>
</dbReference>
<comment type="function">
    <text evidence="7">Catalyzes the hydrolysis of 3-deoxy-D-manno-octulosonate 8-phosphate (KDO 8-P) to 3-deoxy-D-manno-octulosonate (KDO) and inorganic phosphate.</text>
</comment>
<dbReference type="NCBIfam" id="NF007019">
    <property type="entry name" value="PRK09484.1"/>
    <property type="match status" value="1"/>
</dbReference>
<keyword evidence="4 7" id="KW-0479">Metal-binding</keyword>
<dbReference type="PIRSF" id="PIRSF006118">
    <property type="entry name" value="KDO8-P_Ptase"/>
    <property type="match status" value="1"/>
</dbReference>
<evidence type="ECO:0000313" key="9">
    <source>
        <dbReference type="Proteomes" id="UP001234343"/>
    </source>
</evidence>
<evidence type="ECO:0000256" key="1">
    <source>
        <dbReference type="ARBA" id="ARBA00001946"/>
    </source>
</evidence>
<evidence type="ECO:0000256" key="4">
    <source>
        <dbReference type="ARBA" id="ARBA00022723"/>
    </source>
</evidence>
<reference evidence="8 9" key="1">
    <citation type="submission" date="2023-06" db="EMBL/GenBank/DDBJ databases">
        <title>Alteromonas sp. ASW11-36 isolated from intertidal sand.</title>
        <authorList>
            <person name="Li Y."/>
        </authorList>
    </citation>
    <scope>NUCLEOTIDE SEQUENCE [LARGE SCALE GENOMIC DNA]</scope>
    <source>
        <strain evidence="8 9">ASW11-36</strain>
    </source>
</reference>
<dbReference type="InterPro" id="IPR010023">
    <property type="entry name" value="KdsC_fam"/>
</dbReference>
<dbReference type="InterPro" id="IPR036412">
    <property type="entry name" value="HAD-like_sf"/>
</dbReference>
<gene>
    <name evidence="8" type="primary">kdsC</name>
    <name evidence="8" type="ORF">QTP81_02390</name>
</gene>
<evidence type="ECO:0000256" key="5">
    <source>
        <dbReference type="ARBA" id="ARBA00022801"/>
    </source>
</evidence>
<comment type="subunit">
    <text evidence="3 7">Homotetramer.</text>
</comment>
<evidence type="ECO:0000256" key="6">
    <source>
        <dbReference type="ARBA" id="ARBA00022842"/>
    </source>
</evidence>
<keyword evidence="6 7" id="KW-0460">Magnesium</keyword>
<dbReference type="EMBL" id="JAUCBP010000002">
    <property type="protein sequence ID" value="MDM7859452.1"/>
    <property type="molecule type" value="Genomic_DNA"/>
</dbReference>
<evidence type="ECO:0000256" key="3">
    <source>
        <dbReference type="ARBA" id="ARBA00011881"/>
    </source>
</evidence>
<dbReference type="SFLD" id="SFLDG01136">
    <property type="entry name" value="C1.6:_Phosphoserine_Phosphatas"/>
    <property type="match status" value="1"/>
</dbReference>
<dbReference type="RefSeq" id="WP_289363468.1">
    <property type="nucleotide sequence ID" value="NZ_JAUCBP010000002.1"/>
</dbReference>
<comment type="caution">
    <text evidence="8">The sequence shown here is derived from an EMBL/GenBank/DDBJ whole genome shotgun (WGS) entry which is preliminary data.</text>
</comment>
<dbReference type="PANTHER" id="PTHR21485:SF3">
    <property type="entry name" value="N-ACYLNEURAMINATE CYTIDYLYLTRANSFERASE"/>
    <property type="match status" value="1"/>
</dbReference>
<sequence>MASIQTIYGELDEAIFASLKQIKLLVCDIDGVFSDGRIYLGNNGEELKAFHTRDGFGFKAVKKVGIKTAVITGRQSAIVTKRMGSLQTDFIIQGREDKKTALQALLVEQQIEPEEVLAMGDDVPDLGMFALAGVKVAVADAHPSVVQKSNWQTTVRGGFGAVREVCDMLLQANNRLDDYTGSST</sequence>
<evidence type="ECO:0000313" key="8">
    <source>
        <dbReference type="EMBL" id="MDM7859452.1"/>
    </source>
</evidence>
<organism evidence="8 9">
    <name type="scientific">Alteromonas arenosi</name>
    <dbReference type="NCBI Taxonomy" id="3055817"/>
    <lineage>
        <taxon>Bacteria</taxon>
        <taxon>Pseudomonadati</taxon>
        <taxon>Pseudomonadota</taxon>
        <taxon>Gammaproteobacteria</taxon>
        <taxon>Alteromonadales</taxon>
        <taxon>Alteromonadaceae</taxon>
        <taxon>Alteromonas/Salinimonas group</taxon>
        <taxon>Alteromonas</taxon>
    </lineage>
</organism>
<comment type="cofactor">
    <cofactor evidence="1 7">
        <name>Mg(2+)</name>
        <dbReference type="ChEBI" id="CHEBI:18420"/>
    </cofactor>
</comment>
<dbReference type="InterPro" id="IPR023214">
    <property type="entry name" value="HAD_sf"/>
</dbReference>
<evidence type="ECO:0000256" key="7">
    <source>
        <dbReference type="PIRNR" id="PIRNR006118"/>
    </source>
</evidence>
<comment type="similarity">
    <text evidence="2 7">Belongs to the KdsC family.</text>
</comment>
<comment type="catalytic activity">
    <reaction evidence="7">
        <text>3-deoxy-alpha-D-manno-2-octulosonate-8-phosphate + H2O = 3-deoxy-alpha-D-manno-oct-2-ulosonate + phosphate</text>
        <dbReference type="Rhea" id="RHEA:11500"/>
        <dbReference type="ChEBI" id="CHEBI:15377"/>
        <dbReference type="ChEBI" id="CHEBI:43474"/>
        <dbReference type="ChEBI" id="CHEBI:85985"/>
        <dbReference type="ChEBI" id="CHEBI:85986"/>
        <dbReference type="EC" id="3.1.3.45"/>
    </reaction>
</comment>